<reference evidence="1 4" key="4">
    <citation type="submission" date="2019-11" db="EMBL/GenBank/DDBJ databases">
        <title>Draft genome sequence of 12 host-associated Lactobacillus reuteri rodent strains.</title>
        <authorList>
            <person name="Zhang S."/>
            <person name="Ozcam M."/>
            <person name="Van Pijkeren J.P."/>
        </authorList>
    </citation>
    <scope>NUCLEOTIDE SEQUENCE [LARGE SCALE GENOMIC DNA]</scope>
    <source>
        <strain evidence="1 4">Lr4020</strain>
    </source>
</reference>
<evidence type="ECO:0000313" key="1">
    <source>
        <dbReference type="EMBL" id="MRH09090.1"/>
    </source>
</evidence>
<name>A0A256VHF6_LIMRT</name>
<evidence type="ECO:0000313" key="4">
    <source>
        <dbReference type="Proteomes" id="UP000472879"/>
    </source>
</evidence>
<evidence type="ECO:0000313" key="2">
    <source>
        <dbReference type="EMBL" id="OYT03018.1"/>
    </source>
</evidence>
<dbReference type="RefSeq" id="WP_019251253.1">
    <property type="nucleotide sequence ID" value="NZ_JBCLUD010000013.1"/>
</dbReference>
<reference evidence="3" key="2">
    <citation type="submission" date="2017-05" db="EMBL/GenBank/DDBJ databases">
        <authorList>
            <person name="Lin X.B."/>
            <person name="Stothard P."/>
            <person name="Tasseva G."/>
            <person name="Walter J."/>
        </authorList>
    </citation>
    <scope>NUCLEOTIDE SEQUENCE [LARGE SCALE GENOMIC DNA]</scope>
    <source>
        <strain evidence="3">103v</strain>
    </source>
</reference>
<dbReference type="EMBL" id="NGQC01000041">
    <property type="protein sequence ID" value="OYT03018.1"/>
    <property type="molecule type" value="Genomic_DNA"/>
</dbReference>
<proteinExistence type="predicted"/>
<reference evidence="2 3" key="3">
    <citation type="submission" date="2017-09" db="EMBL/GenBank/DDBJ databases">
        <title>Tripartite evolution among Lactobacillus johnsonii, Lactobacillus taiwanensis, Lactobacillus reuteri and their rodent host.</title>
        <authorList>
            <person name="Wang T."/>
            <person name="Knowles S."/>
            <person name="Cheng C."/>
        </authorList>
    </citation>
    <scope>NUCLEOTIDE SEQUENCE [LARGE SCALE GENOMIC DNA]</scope>
    <source>
        <strain evidence="2 3">103v</strain>
    </source>
</reference>
<dbReference type="EMBL" id="WJNA01000012">
    <property type="protein sequence ID" value="MRH09090.1"/>
    <property type="molecule type" value="Genomic_DNA"/>
</dbReference>
<accession>A0A256VHF6</accession>
<evidence type="ECO:0000313" key="3">
    <source>
        <dbReference type="Proteomes" id="UP000216122"/>
    </source>
</evidence>
<protein>
    <submittedName>
        <fullName evidence="2">Uncharacterized protein</fullName>
    </submittedName>
</protein>
<sequence>MYKVVGIKNYEFTRDIIVESIESKQTYVAFDDSDLIGNDQFSFVQVQKIYNCKLGIMGNIDSSGETYTILSREHIGKMNLLKVSNSCGDYFYFPANSKVEIGDNIKLIVKRYDLLAVNNVINDRTL</sequence>
<dbReference type="Proteomes" id="UP000216122">
    <property type="component" value="Unassembled WGS sequence"/>
</dbReference>
<reference evidence="2" key="1">
    <citation type="submission" date="2017-05" db="EMBL/GenBank/DDBJ databases">
        <authorList>
            <person name="Song R."/>
            <person name="Chenine A.L."/>
            <person name="Ruprecht R.M."/>
        </authorList>
    </citation>
    <scope>NUCLEOTIDE SEQUENCE [LARGE SCALE GENOMIC DNA]</scope>
    <source>
        <strain evidence="2">103v</strain>
    </source>
</reference>
<gene>
    <name evidence="2" type="ORF">CBG21_06830</name>
    <name evidence="1" type="ORF">GIX81_06460</name>
</gene>
<dbReference type="AlphaFoldDB" id="A0A256VHF6"/>
<dbReference type="Proteomes" id="UP000472879">
    <property type="component" value="Unassembled WGS sequence"/>
</dbReference>
<organism evidence="2 3">
    <name type="scientific">Limosilactobacillus reuteri</name>
    <name type="common">Lactobacillus reuteri</name>
    <dbReference type="NCBI Taxonomy" id="1598"/>
    <lineage>
        <taxon>Bacteria</taxon>
        <taxon>Bacillati</taxon>
        <taxon>Bacillota</taxon>
        <taxon>Bacilli</taxon>
        <taxon>Lactobacillales</taxon>
        <taxon>Lactobacillaceae</taxon>
        <taxon>Limosilactobacillus</taxon>
    </lineage>
</organism>
<comment type="caution">
    <text evidence="2">The sequence shown here is derived from an EMBL/GenBank/DDBJ whole genome shotgun (WGS) entry which is preliminary data.</text>
</comment>